<organism evidence="2 3">
    <name type="scientific">Halalkalibacter alkaliphilus</name>
    <dbReference type="NCBI Taxonomy" id="2917993"/>
    <lineage>
        <taxon>Bacteria</taxon>
        <taxon>Bacillati</taxon>
        <taxon>Bacillota</taxon>
        <taxon>Bacilli</taxon>
        <taxon>Bacillales</taxon>
        <taxon>Bacillaceae</taxon>
        <taxon>Halalkalibacter</taxon>
    </lineage>
</organism>
<dbReference type="InterPro" id="IPR036457">
    <property type="entry name" value="PPM-type-like_dom_sf"/>
</dbReference>
<dbReference type="Proteomes" id="UP001139150">
    <property type="component" value="Unassembled WGS sequence"/>
</dbReference>
<dbReference type="GO" id="GO:0004722">
    <property type="term" value="F:protein serine/threonine phosphatase activity"/>
    <property type="evidence" value="ECO:0007669"/>
    <property type="project" value="InterPro"/>
</dbReference>
<dbReference type="RefSeq" id="WP_250096912.1">
    <property type="nucleotide sequence ID" value="NZ_JAKRYL010000012.1"/>
</dbReference>
<dbReference type="InterPro" id="IPR001932">
    <property type="entry name" value="PPM-type_phosphatase-like_dom"/>
</dbReference>
<feature type="domain" description="PPM-type phosphatase" evidence="1">
    <location>
        <begin position="9"/>
        <end position="285"/>
    </location>
</feature>
<gene>
    <name evidence="2" type="ORF">MF646_12885</name>
</gene>
<comment type="caution">
    <text evidence="2">The sequence shown here is derived from an EMBL/GenBank/DDBJ whole genome shotgun (WGS) entry which is preliminary data.</text>
</comment>
<accession>A0A9X2CU69</accession>
<dbReference type="SMART" id="SM00331">
    <property type="entry name" value="PP2C_SIG"/>
    <property type="match status" value="1"/>
</dbReference>
<dbReference type="SMART" id="SM00332">
    <property type="entry name" value="PP2Cc"/>
    <property type="match status" value="1"/>
</dbReference>
<reference evidence="2" key="1">
    <citation type="submission" date="2022-02" db="EMBL/GenBank/DDBJ databases">
        <title>Halalkalibacter sp. nov. isolated from Lonar Lake, India.</title>
        <authorList>
            <person name="Joshi A."/>
            <person name="Thite S."/>
            <person name="Lodha T."/>
        </authorList>
    </citation>
    <scope>NUCLEOTIDE SEQUENCE</scope>
    <source>
        <strain evidence="2">MEB205</strain>
    </source>
</reference>
<dbReference type="CDD" id="cd00143">
    <property type="entry name" value="PP2Cc"/>
    <property type="match status" value="1"/>
</dbReference>
<dbReference type="AlphaFoldDB" id="A0A9X2CU69"/>
<dbReference type="PROSITE" id="PS51746">
    <property type="entry name" value="PPM_2"/>
    <property type="match status" value="1"/>
</dbReference>
<keyword evidence="3" id="KW-1185">Reference proteome</keyword>
<dbReference type="SUPFAM" id="SSF81606">
    <property type="entry name" value="PP2C-like"/>
    <property type="match status" value="1"/>
</dbReference>
<dbReference type="PANTHER" id="PTHR13832:SF827">
    <property type="entry name" value="PROTEIN PHOSPHATASE 1L"/>
    <property type="match status" value="1"/>
</dbReference>
<proteinExistence type="predicted"/>
<sequence>MTNKKAAWEYGLSTHKGAVKQINEDNALLKIASDSNGCEASLVIVADGMGGYQAGDVASQLVIDQLNDWWERRIRTMLKLRRPFKSIAKEIESLLHETNHKLIGIGNKEGSKLGTTVSVLFLYQNRYLICHIGDSRIYRFDEDLPRVCSDNNSTYPLESDTVPLGETSELVQLTEDHSWVEQQVKLGLLTKEQAASHPRRNVLLQCLGIENEVEPFIKEGSYKANDLFLLCSDGFYTLFSNEAIVTLLTHSEQKYNDLQQVSDHLVDLSNREGATDNVTVLLIRPLESNVKKGWKSMWRNLFP</sequence>
<evidence type="ECO:0000259" key="1">
    <source>
        <dbReference type="PROSITE" id="PS51746"/>
    </source>
</evidence>
<evidence type="ECO:0000313" key="2">
    <source>
        <dbReference type="EMBL" id="MCL7748019.1"/>
    </source>
</evidence>
<name>A0A9X2CU69_9BACI</name>
<dbReference type="Gene3D" id="3.60.40.10">
    <property type="entry name" value="PPM-type phosphatase domain"/>
    <property type="match status" value="1"/>
</dbReference>
<protein>
    <submittedName>
        <fullName evidence="2">Protein phosphatase 2C domain-containing protein</fullName>
    </submittedName>
</protein>
<dbReference type="InterPro" id="IPR015655">
    <property type="entry name" value="PP2C"/>
</dbReference>
<dbReference type="PANTHER" id="PTHR13832">
    <property type="entry name" value="PROTEIN PHOSPHATASE 2C"/>
    <property type="match status" value="1"/>
</dbReference>
<dbReference type="Pfam" id="PF13672">
    <property type="entry name" value="PP2C_2"/>
    <property type="match status" value="1"/>
</dbReference>
<dbReference type="EMBL" id="JAKRYL010000012">
    <property type="protein sequence ID" value="MCL7748019.1"/>
    <property type="molecule type" value="Genomic_DNA"/>
</dbReference>
<evidence type="ECO:0000313" key="3">
    <source>
        <dbReference type="Proteomes" id="UP001139150"/>
    </source>
</evidence>